<dbReference type="GO" id="GO:0036038">
    <property type="term" value="C:MKS complex"/>
    <property type="evidence" value="ECO:0007669"/>
    <property type="project" value="TreeGrafter"/>
</dbReference>
<reference evidence="6 7" key="1">
    <citation type="submission" date="2013-11" db="EMBL/GenBank/DDBJ databases">
        <title>Draft genome of the bovine lungworm Dictyocaulus viviparus.</title>
        <authorList>
            <person name="Mitreva M."/>
        </authorList>
    </citation>
    <scope>NUCLEOTIDE SEQUENCE [LARGE SCALE GENOMIC DNA]</scope>
    <source>
        <strain evidence="6 7">HannoverDv2000</strain>
    </source>
</reference>
<reference evidence="7" key="2">
    <citation type="journal article" date="2016" name="Sci. Rep.">
        <title>Dictyocaulus viviparus genome, variome and transcriptome elucidate lungworm biology and support future intervention.</title>
        <authorList>
            <person name="McNulty S.N."/>
            <person name="Strube C."/>
            <person name="Rosa B.A."/>
            <person name="Martin J.C."/>
            <person name="Tyagi R."/>
            <person name="Choi Y.J."/>
            <person name="Wang Q."/>
            <person name="Hallsworth Pepin K."/>
            <person name="Zhang X."/>
            <person name="Ozersky P."/>
            <person name="Wilson R.K."/>
            <person name="Sternberg P.W."/>
            <person name="Gasser R.B."/>
            <person name="Mitreva M."/>
        </authorList>
    </citation>
    <scope>NUCLEOTIDE SEQUENCE [LARGE SCALE GENOMIC DNA]</scope>
    <source>
        <strain evidence="7">HannoverDv2000</strain>
    </source>
</reference>
<evidence type="ECO:0000256" key="1">
    <source>
        <dbReference type="ARBA" id="ARBA00004120"/>
    </source>
</evidence>
<proteinExistence type="predicted"/>
<dbReference type="Proteomes" id="UP000053766">
    <property type="component" value="Unassembled WGS sequence"/>
</dbReference>
<dbReference type="PANTHER" id="PTHR12968:SF4">
    <property type="entry name" value="TECTONIC-LIKE COMPLEX MEMBER MKS1"/>
    <property type="match status" value="1"/>
</dbReference>
<accession>A0A0D8XXS0</accession>
<dbReference type="PANTHER" id="PTHR12968">
    <property type="entry name" value="B9 DOMAIN-CONTAINING"/>
    <property type="match status" value="1"/>
</dbReference>
<keyword evidence="4" id="KW-0206">Cytoskeleton</keyword>
<evidence type="ECO:0000256" key="5">
    <source>
        <dbReference type="ARBA" id="ARBA00023273"/>
    </source>
</evidence>
<evidence type="ECO:0000256" key="3">
    <source>
        <dbReference type="ARBA" id="ARBA00022794"/>
    </source>
</evidence>
<dbReference type="Pfam" id="PF07162">
    <property type="entry name" value="B9-C2"/>
    <property type="match status" value="1"/>
</dbReference>
<dbReference type="AlphaFoldDB" id="A0A0D8XXS0"/>
<keyword evidence="2" id="KW-0963">Cytoplasm</keyword>
<organism evidence="6 7">
    <name type="scientific">Dictyocaulus viviparus</name>
    <name type="common">Bovine lungworm</name>
    <dbReference type="NCBI Taxonomy" id="29172"/>
    <lineage>
        <taxon>Eukaryota</taxon>
        <taxon>Metazoa</taxon>
        <taxon>Ecdysozoa</taxon>
        <taxon>Nematoda</taxon>
        <taxon>Chromadorea</taxon>
        <taxon>Rhabditida</taxon>
        <taxon>Rhabditina</taxon>
        <taxon>Rhabditomorpha</taxon>
        <taxon>Strongyloidea</taxon>
        <taxon>Metastrongylidae</taxon>
        <taxon>Dictyocaulus</taxon>
    </lineage>
</organism>
<dbReference type="GO" id="GO:0060271">
    <property type="term" value="P:cilium assembly"/>
    <property type="evidence" value="ECO:0007669"/>
    <property type="project" value="TreeGrafter"/>
</dbReference>
<comment type="subcellular location">
    <subcellularLocation>
        <location evidence="1">Cytoplasm</location>
        <location evidence="1">Cytoskeleton</location>
        <location evidence="1">Cilium basal body</location>
    </subcellularLocation>
</comment>
<evidence type="ECO:0000313" key="7">
    <source>
        <dbReference type="Proteomes" id="UP000053766"/>
    </source>
</evidence>
<dbReference type="STRING" id="29172.A0A0D8XXS0"/>
<evidence type="ECO:0000256" key="4">
    <source>
        <dbReference type="ARBA" id="ARBA00023212"/>
    </source>
</evidence>
<evidence type="ECO:0000313" key="6">
    <source>
        <dbReference type="EMBL" id="KJH48564.1"/>
    </source>
</evidence>
<name>A0A0D8XXS0_DICVI</name>
<keyword evidence="3" id="KW-0970">Cilium biogenesis/degradation</keyword>
<keyword evidence="7" id="KW-1185">Reference proteome</keyword>
<evidence type="ECO:0000256" key="2">
    <source>
        <dbReference type="ARBA" id="ARBA00022490"/>
    </source>
</evidence>
<dbReference type="EMBL" id="KN716263">
    <property type="protein sequence ID" value="KJH48564.1"/>
    <property type="molecule type" value="Genomic_DNA"/>
</dbReference>
<gene>
    <name evidence="6" type="ORF">DICVIV_05308</name>
</gene>
<dbReference type="OrthoDB" id="10263520at2759"/>
<protein>
    <submittedName>
        <fullName evidence="6">Uncharacterized protein</fullName>
    </submittedName>
</protein>
<dbReference type="InterPro" id="IPR010796">
    <property type="entry name" value="C2_B9-type_dom"/>
</dbReference>
<keyword evidence="5" id="KW-0966">Cell projection</keyword>
<sequence length="473" mass="55362">MTDMETGNVFDFSGSIAMMRFTVKLLKKDFNYVDDIDHAGIPTSHVIDELQLQWQQKISLQSDRSVIENDTKRNEARLFTYVEGDKLPERLKVVVPPSDSDGMVQKIGYDKWMAHNAVVDLPTKRNHRTIRCDKKLMYIMMYQGNPIDNYNDLDELVICRITLLNECSIIFEPRLTHNGYRILSKLGEYRVLLQVWDDYLKPLPQLLDRMSLVAPIEEAQIFELPDENAVKVVCLMYIDYAYNFDYQNIWIEYCVYFPDESICTTNNTKGQTSTCTIGKDGRHHICWPIEFNVESVDISRFHIRFRIRSEDLWSRQYVAGYASLTPLLLPGKYCILIGKFKCFFLLLKDYSLFLRTDYRIECWRPIKVGDSASELHEFFIGQAIDIDFFELDENSMISRAGLKTQSSGTLQISITNIIQKQDYITRETLNYMKYGAMFGRMGIRSDLYWRIMKVLMEFEEAKRQLLLLRAAAH</sequence>